<keyword evidence="2" id="KW-1185">Reference proteome</keyword>
<dbReference type="OrthoDB" id="10512921at2759"/>
<sequence>MHLKVSAESITKNKGLEESEGCGYIMLNLGGTEKFDIAFRFIELLSETTPKTLNPIPSKNGCHQSKLDTMKSVLSGNYVVYINATNSRKETISVVVMDLEIGTHYL</sequence>
<accession>A0A8X6XKW7</accession>
<evidence type="ECO:0000313" key="1">
    <source>
        <dbReference type="EMBL" id="GFY55838.1"/>
    </source>
</evidence>
<evidence type="ECO:0000313" key="2">
    <source>
        <dbReference type="Proteomes" id="UP000886998"/>
    </source>
</evidence>
<protein>
    <submittedName>
        <fullName evidence="1">Uncharacterized protein</fullName>
    </submittedName>
</protein>
<name>A0A8X6XKW7_9ARAC</name>
<proteinExistence type="predicted"/>
<organism evidence="1 2">
    <name type="scientific">Trichonephila inaurata madagascariensis</name>
    <dbReference type="NCBI Taxonomy" id="2747483"/>
    <lineage>
        <taxon>Eukaryota</taxon>
        <taxon>Metazoa</taxon>
        <taxon>Ecdysozoa</taxon>
        <taxon>Arthropoda</taxon>
        <taxon>Chelicerata</taxon>
        <taxon>Arachnida</taxon>
        <taxon>Araneae</taxon>
        <taxon>Araneomorphae</taxon>
        <taxon>Entelegynae</taxon>
        <taxon>Araneoidea</taxon>
        <taxon>Nephilidae</taxon>
        <taxon>Trichonephila</taxon>
        <taxon>Trichonephila inaurata</taxon>
    </lineage>
</organism>
<dbReference type="EMBL" id="BMAV01010614">
    <property type="protein sequence ID" value="GFY55838.1"/>
    <property type="molecule type" value="Genomic_DNA"/>
</dbReference>
<dbReference type="AlphaFoldDB" id="A0A8X6XKW7"/>
<gene>
    <name evidence="1" type="ORF">TNIN_26231</name>
</gene>
<comment type="caution">
    <text evidence="1">The sequence shown here is derived from an EMBL/GenBank/DDBJ whole genome shotgun (WGS) entry which is preliminary data.</text>
</comment>
<reference evidence="1" key="1">
    <citation type="submission" date="2020-08" db="EMBL/GenBank/DDBJ databases">
        <title>Multicomponent nature underlies the extraordinary mechanical properties of spider dragline silk.</title>
        <authorList>
            <person name="Kono N."/>
            <person name="Nakamura H."/>
            <person name="Mori M."/>
            <person name="Yoshida Y."/>
            <person name="Ohtoshi R."/>
            <person name="Malay A.D."/>
            <person name="Moran D.A.P."/>
            <person name="Tomita M."/>
            <person name="Numata K."/>
            <person name="Arakawa K."/>
        </authorList>
    </citation>
    <scope>NUCLEOTIDE SEQUENCE</scope>
</reference>
<dbReference type="Proteomes" id="UP000886998">
    <property type="component" value="Unassembled WGS sequence"/>
</dbReference>